<keyword evidence="6" id="KW-1185">Reference proteome</keyword>
<reference evidence="5 6" key="1">
    <citation type="journal article" date="2011" name="J. Bacteriol.">
        <title>Complete genome sequence of Amycolicicoccus subflavus DQS3-9A1T, an actinomycete isolated from crude oil-polluted soil.</title>
        <authorList>
            <person name="Cai M."/>
            <person name="Chen W.M."/>
            <person name="Nie Y."/>
            <person name="Chi C.Q."/>
            <person name="Wang Y.N."/>
            <person name="Tang Y.Q."/>
            <person name="Li G.Y."/>
            <person name="Wu X.L."/>
        </authorList>
    </citation>
    <scope>NUCLEOTIDE SEQUENCE [LARGE SCALE GENOMIC DNA]</scope>
    <source>
        <strain evidence="6">DSM 45089 / DQS3-9A1</strain>
    </source>
</reference>
<dbReference type="PROSITE" id="PS50987">
    <property type="entry name" value="HTH_ARSR_2"/>
    <property type="match status" value="1"/>
</dbReference>
<sequence>MAPAGHQPLTAEEAQSRARTLKALSDPVRLRIASLIASDPRGKVCVCDITPQFSLSQPTISHHLKVLKEAGLLSCERTGTWVYYWIAPGAEPLVSALLGPSAPTVTPDTNCC</sequence>
<dbReference type="NCBIfam" id="NF033788">
    <property type="entry name" value="HTH_metalloreg"/>
    <property type="match status" value="1"/>
</dbReference>
<feature type="domain" description="HTH arsR-type" evidence="4">
    <location>
        <begin position="9"/>
        <end position="109"/>
    </location>
</feature>
<dbReference type="KEGG" id="asd:AS9A_1129"/>
<dbReference type="InterPro" id="IPR018334">
    <property type="entry name" value="ArsR_HTH"/>
</dbReference>
<dbReference type="InterPro" id="IPR001845">
    <property type="entry name" value="HTH_ArsR_DNA-bd_dom"/>
</dbReference>
<protein>
    <submittedName>
        <fullName evidence="5">Putative transcriptional regulator, ArsR family protein</fullName>
    </submittedName>
</protein>
<name>F6EQX0_HOYSD</name>
<dbReference type="SUPFAM" id="SSF46785">
    <property type="entry name" value="Winged helix' DNA-binding domain"/>
    <property type="match status" value="1"/>
</dbReference>
<dbReference type="Pfam" id="PF01022">
    <property type="entry name" value="HTH_5"/>
    <property type="match status" value="1"/>
</dbReference>
<evidence type="ECO:0000313" key="5">
    <source>
        <dbReference type="EMBL" id="AEF39581.1"/>
    </source>
</evidence>
<evidence type="ECO:0000256" key="2">
    <source>
        <dbReference type="ARBA" id="ARBA00023125"/>
    </source>
</evidence>
<gene>
    <name evidence="5" type="ordered locus">AS9A_1129</name>
</gene>
<dbReference type="InterPro" id="IPR036390">
    <property type="entry name" value="WH_DNA-bd_sf"/>
</dbReference>
<keyword evidence="3" id="KW-0804">Transcription</keyword>
<dbReference type="AlphaFoldDB" id="F6EQX0"/>
<dbReference type="PRINTS" id="PR00778">
    <property type="entry name" value="HTHARSR"/>
</dbReference>
<dbReference type="InterPro" id="IPR036388">
    <property type="entry name" value="WH-like_DNA-bd_sf"/>
</dbReference>
<dbReference type="eggNOG" id="COG0640">
    <property type="taxonomic scope" value="Bacteria"/>
</dbReference>
<dbReference type="RefSeq" id="WP_013805930.1">
    <property type="nucleotide sequence ID" value="NC_015564.1"/>
</dbReference>
<evidence type="ECO:0000256" key="3">
    <source>
        <dbReference type="ARBA" id="ARBA00023163"/>
    </source>
</evidence>
<accession>F6EQX0</accession>
<dbReference type="Proteomes" id="UP000009235">
    <property type="component" value="Chromosome"/>
</dbReference>
<dbReference type="GO" id="GO:0003677">
    <property type="term" value="F:DNA binding"/>
    <property type="evidence" value="ECO:0007669"/>
    <property type="project" value="UniProtKB-KW"/>
</dbReference>
<dbReference type="HOGENOM" id="CLU_097806_3_2_11"/>
<evidence type="ECO:0000313" key="6">
    <source>
        <dbReference type="Proteomes" id="UP000009235"/>
    </source>
</evidence>
<dbReference type="Gene3D" id="1.10.10.10">
    <property type="entry name" value="Winged helix-like DNA-binding domain superfamily/Winged helix DNA-binding domain"/>
    <property type="match status" value="1"/>
</dbReference>
<dbReference type="InterPro" id="IPR011991">
    <property type="entry name" value="ArsR-like_HTH"/>
</dbReference>
<dbReference type="InterPro" id="IPR051081">
    <property type="entry name" value="HTH_MetalResp_TranReg"/>
</dbReference>
<evidence type="ECO:0000256" key="1">
    <source>
        <dbReference type="ARBA" id="ARBA00023015"/>
    </source>
</evidence>
<keyword evidence="2" id="KW-0238">DNA-binding</keyword>
<dbReference type="PROSITE" id="PS00846">
    <property type="entry name" value="HTH_ARSR_1"/>
    <property type="match status" value="1"/>
</dbReference>
<dbReference type="STRING" id="443218.AS9A_1129"/>
<evidence type="ECO:0000259" key="4">
    <source>
        <dbReference type="PROSITE" id="PS50987"/>
    </source>
</evidence>
<proteinExistence type="predicted"/>
<dbReference type="SMART" id="SM00418">
    <property type="entry name" value="HTH_ARSR"/>
    <property type="match status" value="1"/>
</dbReference>
<organism evidence="5 6">
    <name type="scientific">Hoyosella subflava (strain DSM 45089 / JCM 17490 / NBRC 109087 / DQS3-9A1)</name>
    <name type="common">Amycolicicoccus subflavus</name>
    <dbReference type="NCBI Taxonomy" id="443218"/>
    <lineage>
        <taxon>Bacteria</taxon>
        <taxon>Bacillati</taxon>
        <taxon>Actinomycetota</taxon>
        <taxon>Actinomycetes</taxon>
        <taxon>Mycobacteriales</taxon>
        <taxon>Hoyosellaceae</taxon>
        <taxon>Hoyosella</taxon>
    </lineage>
</organism>
<dbReference type="PANTHER" id="PTHR33154:SF18">
    <property type="entry name" value="ARSENICAL RESISTANCE OPERON REPRESSOR"/>
    <property type="match status" value="1"/>
</dbReference>
<dbReference type="EMBL" id="CP002786">
    <property type="protein sequence ID" value="AEF39581.1"/>
    <property type="molecule type" value="Genomic_DNA"/>
</dbReference>
<keyword evidence="1" id="KW-0805">Transcription regulation</keyword>
<dbReference type="CDD" id="cd00090">
    <property type="entry name" value="HTH_ARSR"/>
    <property type="match status" value="1"/>
</dbReference>
<dbReference type="PANTHER" id="PTHR33154">
    <property type="entry name" value="TRANSCRIPTIONAL REGULATOR, ARSR FAMILY"/>
    <property type="match status" value="1"/>
</dbReference>
<dbReference type="GO" id="GO:0003700">
    <property type="term" value="F:DNA-binding transcription factor activity"/>
    <property type="evidence" value="ECO:0007669"/>
    <property type="project" value="InterPro"/>
</dbReference>